<feature type="non-terminal residue" evidence="1">
    <location>
        <position position="97"/>
    </location>
</feature>
<evidence type="ECO:0000313" key="2">
    <source>
        <dbReference type="Proteomes" id="UP000273140"/>
    </source>
</evidence>
<comment type="caution">
    <text evidence="1">The sequence shown here is derived from an EMBL/GenBank/DDBJ whole genome shotgun (WGS) entry which is preliminary data.</text>
</comment>
<proteinExistence type="predicted"/>
<dbReference type="EMBL" id="RBRB01000284">
    <property type="protein sequence ID" value="RMQ29271.1"/>
    <property type="molecule type" value="Genomic_DNA"/>
</dbReference>
<protein>
    <submittedName>
        <fullName evidence="1">Uncharacterized protein</fullName>
    </submittedName>
</protein>
<organism evidence="1 2">
    <name type="scientific">Pseudomonas syringae pv. actinidiae</name>
    <dbReference type="NCBI Taxonomy" id="103796"/>
    <lineage>
        <taxon>Bacteria</taxon>
        <taxon>Pseudomonadati</taxon>
        <taxon>Pseudomonadota</taxon>
        <taxon>Gammaproteobacteria</taxon>
        <taxon>Pseudomonadales</taxon>
        <taxon>Pseudomonadaceae</taxon>
        <taxon>Pseudomonas</taxon>
        <taxon>Pseudomonas syringae</taxon>
    </lineage>
</organism>
<dbReference type="Proteomes" id="UP000273140">
    <property type="component" value="Unassembled WGS sequence"/>
</dbReference>
<name>A0A3M4KKE9_PSESF</name>
<sequence length="97" mass="11125">EPKAEAVALPIKYFHPVTVAIQKNKKHGVEHGDFDIQFDQRSKAIDGFSEIHRLGVEVHFFDFGVGSHHEVLAPEKNREHSIKLQLPAWNVGFMRRL</sequence>
<feature type="non-terminal residue" evidence="1">
    <location>
        <position position="1"/>
    </location>
</feature>
<evidence type="ECO:0000313" key="1">
    <source>
        <dbReference type="EMBL" id="RMQ29271.1"/>
    </source>
</evidence>
<reference evidence="1 2" key="1">
    <citation type="submission" date="2018-08" db="EMBL/GenBank/DDBJ databases">
        <title>Recombination of ecologically and evolutionarily significant loci maintains genetic cohesion in the Pseudomonas syringae species complex.</title>
        <authorList>
            <person name="Dillon M."/>
            <person name="Thakur S."/>
            <person name="Almeida R.N.D."/>
            <person name="Weir B.S."/>
            <person name="Guttman D.S."/>
        </authorList>
    </citation>
    <scope>NUCLEOTIDE SEQUENCE [LARGE SCALE GENOMIC DNA]</scope>
    <source>
        <strain evidence="1 2">ICMP 19074</strain>
    </source>
</reference>
<dbReference type="AlphaFoldDB" id="A0A3M4KKE9"/>
<accession>A0A3M4KKE9</accession>
<gene>
    <name evidence="1" type="ORF">ALQ07_03208</name>
</gene>